<dbReference type="Proteomes" id="UP000757232">
    <property type="component" value="Unassembled WGS sequence"/>
</dbReference>
<dbReference type="GO" id="GO:0003677">
    <property type="term" value="F:DNA binding"/>
    <property type="evidence" value="ECO:0007669"/>
    <property type="project" value="InterPro"/>
</dbReference>
<feature type="compositionally biased region" description="Basic residues" evidence="1">
    <location>
        <begin position="429"/>
        <end position="439"/>
    </location>
</feature>
<keyword evidence="3" id="KW-1185">Reference proteome</keyword>
<dbReference type="AlphaFoldDB" id="A0A9Q5N9Q8"/>
<feature type="compositionally biased region" description="Polar residues" evidence="1">
    <location>
        <begin position="354"/>
        <end position="367"/>
    </location>
</feature>
<comment type="caution">
    <text evidence="2">The sequence shown here is derived from an EMBL/GenBank/DDBJ whole genome shotgun (WGS) entry which is preliminary data.</text>
</comment>
<feature type="compositionally biased region" description="Basic residues" evidence="1">
    <location>
        <begin position="390"/>
        <end position="399"/>
    </location>
</feature>
<evidence type="ECO:0000313" key="3">
    <source>
        <dbReference type="Proteomes" id="UP000757232"/>
    </source>
</evidence>
<sequence length="439" mass="47524">MPISSSALPETASAVDQSTKVESTMISPVDSSSGSDTDIESSRATLVTALDSSSSLLSSLGPSSASSSSSSTGASSYSVTQKEDRQALTTDKDPRRNTSKRCRPATSRPDARTLRPLGPKHLEFGYKVARKNLSAAVATAVNELFGFSIPVRNKETEAKRPGKGCIPLLRQHPLVRKAADAVDEADRLLEEALARGENWNTKVPDEWMQQDDQTEYEWGCDKPEAKSEKETRRLRARIVRPNNLESNSRKRRNPEVKKNDVSGEKEMSASGSGDAVVQPKGKSIDISSFSTTTGSLNERERRSRSQSPSAPKLDPSSSRAVSAEPDVPPAPAFGKRSRGRPTKTAFETAGSVMETETSAVTAQSPVLGSSMMKFRLDPPAKSQPPAAPRVQRKRGRPRKYPLPPPVPSLDQLPKNAAAAMAAQDSERRSSKRRKIISSK</sequence>
<feature type="region of interest" description="Disordered" evidence="1">
    <location>
        <begin position="1"/>
        <end position="40"/>
    </location>
</feature>
<protein>
    <submittedName>
        <fullName evidence="2">Uncharacterized protein</fullName>
    </submittedName>
</protein>
<organism evidence="2 3">
    <name type="scientific">Sanghuangporus baumii</name>
    <name type="common">Phellinus baumii</name>
    <dbReference type="NCBI Taxonomy" id="108892"/>
    <lineage>
        <taxon>Eukaryota</taxon>
        <taxon>Fungi</taxon>
        <taxon>Dikarya</taxon>
        <taxon>Basidiomycota</taxon>
        <taxon>Agaricomycotina</taxon>
        <taxon>Agaricomycetes</taxon>
        <taxon>Hymenochaetales</taxon>
        <taxon>Hymenochaetaceae</taxon>
        <taxon>Sanghuangporus</taxon>
    </lineage>
</organism>
<feature type="compositionally biased region" description="Polar residues" evidence="1">
    <location>
        <begin position="1"/>
        <end position="26"/>
    </location>
</feature>
<evidence type="ECO:0000256" key="1">
    <source>
        <dbReference type="SAM" id="MobiDB-lite"/>
    </source>
</evidence>
<name>A0A9Q5N9Q8_SANBA</name>
<proteinExistence type="predicted"/>
<dbReference type="OrthoDB" id="3270533at2759"/>
<feature type="region of interest" description="Disordered" evidence="1">
    <location>
        <begin position="200"/>
        <end position="439"/>
    </location>
</feature>
<dbReference type="SMART" id="SM00384">
    <property type="entry name" value="AT_hook"/>
    <property type="match status" value="2"/>
</dbReference>
<dbReference type="EMBL" id="LNZH02000067">
    <property type="protein sequence ID" value="OCB91742.1"/>
    <property type="molecule type" value="Genomic_DNA"/>
</dbReference>
<feature type="compositionally biased region" description="Basic and acidic residues" evidence="1">
    <location>
        <begin position="81"/>
        <end position="96"/>
    </location>
</feature>
<feature type="region of interest" description="Disordered" evidence="1">
    <location>
        <begin position="55"/>
        <end position="118"/>
    </location>
</feature>
<gene>
    <name evidence="2" type="ORF">A7U60_g999</name>
</gene>
<feature type="compositionally biased region" description="Polar residues" evidence="1">
    <location>
        <begin position="285"/>
        <end position="296"/>
    </location>
</feature>
<feature type="compositionally biased region" description="Low complexity" evidence="1">
    <location>
        <begin position="30"/>
        <end position="40"/>
    </location>
</feature>
<reference evidence="2" key="1">
    <citation type="submission" date="2016-06" db="EMBL/GenBank/DDBJ databases">
        <title>Draft Genome sequence of the fungus Inonotus baumii.</title>
        <authorList>
            <person name="Zhu H."/>
            <person name="Lin W."/>
        </authorList>
    </citation>
    <scope>NUCLEOTIDE SEQUENCE</scope>
    <source>
        <strain evidence="2">821</strain>
    </source>
</reference>
<feature type="compositionally biased region" description="Basic and acidic residues" evidence="1">
    <location>
        <begin position="253"/>
        <end position="267"/>
    </location>
</feature>
<accession>A0A9Q5N9Q8</accession>
<feature type="compositionally biased region" description="Low complexity" evidence="1">
    <location>
        <begin position="55"/>
        <end position="80"/>
    </location>
</feature>
<feature type="compositionally biased region" description="Basic and acidic residues" evidence="1">
    <location>
        <begin position="219"/>
        <end position="233"/>
    </location>
</feature>
<evidence type="ECO:0000313" key="2">
    <source>
        <dbReference type="EMBL" id="OCB91742.1"/>
    </source>
</evidence>
<dbReference type="InterPro" id="IPR017956">
    <property type="entry name" value="AT_hook_DNA-bd_motif"/>
</dbReference>